<feature type="region of interest" description="Disordered" evidence="1">
    <location>
        <begin position="29"/>
        <end position="51"/>
    </location>
</feature>
<evidence type="ECO:0000256" key="1">
    <source>
        <dbReference type="SAM" id="MobiDB-lite"/>
    </source>
</evidence>
<comment type="caution">
    <text evidence="2">The sequence shown here is derived from an EMBL/GenBank/DDBJ whole genome shotgun (WGS) entry which is preliminary data.</text>
</comment>
<protein>
    <submittedName>
        <fullName evidence="2">Uncharacterized protein</fullName>
    </submittedName>
</protein>
<feature type="non-terminal residue" evidence="2">
    <location>
        <position position="1"/>
    </location>
</feature>
<accession>A0A0F9JKR9</accession>
<feature type="compositionally biased region" description="Basic and acidic residues" evidence="1">
    <location>
        <begin position="29"/>
        <end position="38"/>
    </location>
</feature>
<name>A0A0F9JKR9_9ZZZZ</name>
<proteinExistence type="predicted"/>
<dbReference type="EMBL" id="LAZR01011186">
    <property type="protein sequence ID" value="KKM62981.1"/>
    <property type="molecule type" value="Genomic_DNA"/>
</dbReference>
<reference evidence="2" key="1">
    <citation type="journal article" date="2015" name="Nature">
        <title>Complex archaea that bridge the gap between prokaryotes and eukaryotes.</title>
        <authorList>
            <person name="Spang A."/>
            <person name="Saw J.H."/>
            <person name="Jorgensen S.L."/>
            <person name="Zaremba-Niedzwiedzka K."/>
            <person name="Martijn J."/>
            <person name="Lind A.E."/>
            <person name="van Eijk R."/>
            <person name="Schleper C."/>
            <person name="Guy L."/>
            <person name="Ettema T.J."/>
        </authorList>
    </citation>
    <scope>NUCLEOTIDE SEQUENCE</scope>
</reference>
<dbReference type="AlphaFoldDB" id="A0A0F9JKR9"/>
<organism evidence="2">
    <name type="scientific">marine sediment metagenome</name>
    <dbReference type="NCBI Taxonomy" id="412755"/>
    <lineage>
        <taxon>unclassified sequences</taxon>
        <taxon>metagenomes</taxon>
        <taxon>ecological metagenomes</taxon>
    </lineage>
</organism>
<evidence type="ECO:0000313" key="2">
    <source>
        <dbReference type="EMBL" id="KKM62981.1"/>
    </source>
</evidence>
<sequence>KKYPCTIEEALKYINAYSTAIATGKVVIKAKDDKDRPSDSGAGAPEDNKRK</sequence>
<gene>
    <name evidence="2" type="ORF">LCGC14_1516150</name>
</gene>